<dbReference type="GO" id="GO:0008654">
    <property type="term" value="P:phospholipid biosynthetic process"/>
    <property type="evidence" value="ECO:0007669"/>
    <property type="project" value="UniProtKB-KW"/>
</dbReference>
<evidence type="ECO:0000256" key="8">
    <source>
        <dbReference type="ARBA" id="ARBA00024069"/>
    </source>
</evidence>
<dbReference type="PANTHER" id="PTHR30100">
    <property type="entry name" value="FATTY ACID/PHOSPHOLIPID SYNTHESIS PROTEIN PLSX"/>
    <property type="match status" value="1"/>
</dbReference>
<dbReference type="EC" id="2.3.1.274" evidence="8 10"/>
<dbReference type="GO" id="GO:0005737">
    <property type="term" value="C:cytoplasm"/>
    <property type="evidence" value="ECO:0007669"/>
    <property type="project" value="UniProtKB-SubCell"/>
</dbReference>
<dbReference type="GO" id="GO:0043811">
    <property type="term" value="F:phosphate:acyl-[acyl carrier protein] acyltransferase activity"/>
    <property type="evidence" value="ECO:0007669"/>
    <property type="project" value="UniProtKB-UniRule"/>
</dbReference>
<keyword evidence="7 10" id="KW-1208">Phospholipid metabolism</keyword>
<evidence type="ECO:0000256" key="6">
    <source>
        <dbReference type="ARBA" id="ARBA00023209"/>
    </source>
</evidence>
<evidence type="ECO:0000256" key="4">
    <source>
        <dbReference type="ARBA" id="ARBA00022679"/>
    </source>
</evidence>
<dbReference type="InterPro" id="IPR003664">
    <property type="entry name" value="FA_synthesis"/>
</dbReference>
<keyword evidence="4 10" id="KW-0808">Transferase</keyword>
<keyword evidence="5 10" id="KW-0443">Lipid metabolism</keyword>
<keyword evidence="11" id="KW-0012">Acyltransferase</keyword>
<evidence type="ECO:0000256" key="9">
    <source>
        <dbReference type="ARBA" id="ARBA00046608"/>
    </source>
</evidence>
<protein>
    <recommendedName>
        <fullName evidence="8 10">Phosphate acyltransferase</fullName>
        <ecNumber evidence="8 10">2.3.1.274</ecNumber>
    </recommendedName>
    <alternativeName>
        <fullName evidence="10">Acyl-ACP phosphotransacylase</fullName>
    </alternativeName>
    <alternativeName>
        <fullName evidence="10">Acyl-[acyl-carrier-protein]--phosphate acyltransferase</fullName>
    </alternativeName>
    <alternativeName>
        <fullName evidence="10">Phosphate-acyl-ACP acyltransferase</fullName>
    </alternativeName>
</protein>
<comment type="function">
    <text evidence="10">Catalyzes the reversible formation of acyl-phosphate (acyl-PO(4)) from acyl-[acyl-carrier-protein] (acyl-ACP). This enzyme utilizes acyl-ACP as fatty acyl donor, but not acyl-CoA.</text>
</comment>
<dbReference type="GO" id="GO:0006633">
    <property type="term" value="P:fatty acid biosynthetic process"/>
    <property type="evidence" value="ECO:0007669"/>
    <property type="project" value="UniProtKB-UniRule"/>
</dbReference>
<evidence type="ECO:0000313" key="12">
    <source>
        <dbReference type="Proteomes" id="UP000244792"/>
    </source>
</evidence>
<dbReference type="UniPathway" id="UPA00085"/>
<keyword evidence="6 10" id="KW-0594">Phospholipid biosynthesis</keyword>
<evidence type="ECO:0000256" key="2">
    <source>
        <dbReference type="ARBA" id="ARBA00022490"/>
    </source>
</evidence>
<evidence type="ECO:0000313" key="11">
    <source>
        <dbReference type="EMBL" id="AWB10752.1"/>
    </source>
</evidence>
<dbReference type="InterPro" id="IPR012281">
    <property type="entry name" value="Phospholipid_synth_PlsX-like"/>
</dbReference>
<dbReference type="Pfam" id="PF02504">
    <property type="entry name" value="FA_synthesis"/>
    <property type="match status" value="1"/>
</dbReference>
<dbReference type="RefSeq" id="WP_108309533.1">
    <property type="nucleotide sequence ID" value="NZ_CP020921.1"/>
</dbReference>
<reference evidence="11 12" key="1">
    <citation type="submission" date="2017-04" db="EMBL/GenBank/DDBJ databases">
        <title>Genomic insights into metabolism of Thermodesulfobium acidiphilum.</title>
        <authorList>
            <person name="Toshchakov S.V."/>
            <person name="Frolov E.N."/>
            <person name="Kublanov I.V."/>
            <person name="Samarov N.I."/>
            <person name="Novikov A."/>
            <person name="Lebedinsky A.V."/>
            <person name="Bonch-Osmolovskaya E.A."/>
            <person name="Chernyh N.A."/>
        </authorList>
    </citation>
    <scope>NUCLEOTIDE SEQUENCE [LARGE SCALE GENOMIC DNA]</scope>
    <source>
        <strain evidence="11 12">3127-1</strain>
    </source>
</reference>
<keyword evidence="12" id="KW-1185">Reference proteome</keyword>
<dbReference type="EMBL" id="CP020921">
    <property type="protein sequence ID" value="AWB10752.1"/>
    <property type="molecule type" value="Genomic_DNA"/>
</dbReference>
<dbReference type="OrthoDB" id="9806408at2"/>
<sequence length="331" mass="36391">MISIAFDLLGGDRAPEETVRGLVLAMEARSDFVTYAVATKEIFDRYQKVLYPFLSSDRLKEIICEKVFEMDDEPVKAWKEKRGSNLHKMIELVNEGVASGCVSLGSTGGCLVAGTLGIGRLKGIERPAIGVLLPSKRGGFLLIDAGANVDVKPKNILDFARMGSVYMKFLGFEDPSVGLFNVGEEKSKGDRLRQESYELLSKSDINFVGNMEGKDAFFGKCNILVCDGFIGNIFLKTTEGVSDYLRYEMRDAIRQNFMTRLGGMLLYPALARIVKRADYSNYGAAPLLGVKKVFLIGHGRSGRIAAKNAILQTVKLCSENLIEKVKIVGES</sequence>
<proteinExistence type="inferred from homology"/>
<organism evidence="11 12">
    <name type="scientific">Thermodesulfobium acidiphilum</name>
    <dbReference type="NCBI Taxonomy" id="1794699"/>
    <lineage>
        <taxon>Bacteria</taxon>
        <taxon>Pseudomonadati</taxon>
        <taxon>Thermodesulfobiota</taxon>
        <taxon>Thermodesulfobiia</taxon>
        <taxon>Thermodesulfobiales</taxon>
        <taxon>Thermodesulfobiaceae</taxon>
        <taxon>Thermodesulfobium</taxon>
    </lineage>
</organism>
<dbReference type="HAMAP" id="MF_00019">
    <property type="entry name" value="PlsX"/>
    <property type="match status" value="1"/>
</dbReference>
<dbReference type="PIRSF" id="PIRSF002465">
    <property type="entry name" value="Phsphlp_syn_PlsX"/>
    <property type="match status" value="1"/>
</dbReference>
<dbReference type="KEGG" id="taci:TDSAC_1412"/>
<comment type="subunit">
    <text evidence="9 10">Homodimer. Probably interacts with PlsY.</text>
</comment>
<evidence type="ECO:0000256" key="5">
    <source>
        <dbReference type="ARBA" id="ARBA00023098"/>
    </source>
</evidence>
<keyword evidence="2 10" id="KW-0963">Cytoplasm</keyword>
<dbReference type="AlphaFoldDB" id="A0A2R4W244"/>
<comment type="pathway">
    <text evidence="10">Lipid metabolism; phospholipid metabolism.</text>
</comment>
<dbReference type="Proteomes" id="UP000244792">
    <property type="component" value="Chromosome"/>
</dbReference>
<keyword evidence="3 10" id="KW-0444">Lipid biosynthesis</keyword>
<gene>
    <name evidence="10" type="primary">plsX</name>
    <name evidence="11" type="ORF">TDSAC_1412</name>
</gene>
<evidence type="ECO:0000256" key="10">
    <source>
        <dbReference type="HAMAP-Rule" id="MF_00019"/>
    </source>
</evidence>
<comment type="catalytic activity">
    <reaction evidence="1 10">
        <text>a fatty acyl-[ACP] + phosphate = an acyl phosphate + holo-[ACP]</text>
        <dbReference type="Rhea" id="RHEA:42292"/>
        <dbReference type="Rhea" id="RHEA-COMP:9685"/>
        <dbReference type="Rhea" id="RHEA-COMP:14125"/>
        <dbReference type="ChEBI" id="CHEBI:43474"/>
        <dbReference type="ChEBI" id="CHEBI:59918"/>
        <dbReference type="ChEBI" id="CHEBI:64479"/>
        <dbReference type="ChEBI" id="CHEBI:138651"/>
        <dbReference type="EC" id="2.3.1.274"/>
    </reaction>
</comment>
<dbReference type="SUPFAM" id="SSF53659">
    <property type="entry name" value="Isocitrate/Isopropylmalate dehydrogenase-like"/>
    <property type="match status" value="1"/>
</dbReference>
<comment type="subcellular location">
    <subcellularLocation>
        <location evidence="10">Cytoplasm</location>
    </subcellularLocation>
    <text evidence="10">Associated with the membrane possibly through PlsY.</text>
</comment>
<comment type="similarity">
    <text evidence="10">Belongs to the PlsX family.</text>
</comment>
<dbReference type="NCBIfam" id="TIGR00182">
    <property type="entry name" value="plsX"/>
    <property type="match status" value="1"/>
</dbReference>
<evidence type="ECO:0000256" key="3">
    <source>
        <dbReference type="ARBA" id="ARBA00022516"/>
    </source>
</evidence>
<name>A0A2R4W244_THEAF</name>
<evidence type="ECO:0000256" key="1">
    <source>
        <dbReference type="ARBA" id="ARBA00001232"/>
    </source>
</evidence>
<dbReference type="Gene3D" id="3.40.718.10">
    <property type="entry name" value="Isopropylmalate Dehydrogenase"/>
    <property type="match status" value="1"/>
</dbReference>
<accession>A0A2R4W244</accession>
<evidence type="ECO:0000256" key="7">
    <source>
        <dbReference type="ARBA" id="ARBA00023264"/>
    </source>
</evidence>
<dbReference type="PANTHER" id="PTHR30100:SF1">
    <property type="entry name" value="PHOSPHATE ACYLTRANSFERASE"/>
    <property type="match status" value="1"/>
</dbReference>